<dbReference type="InterPro" id="IPR015943">
    <property type="entry name" value="WD40/YVTN_repeat-like_dom_sf"/>
</dbReference>
<dbReference type="InterPro" id="IPR011048">
    <property type="entry name" value="Haem_d1_sf"/>
</dbReference>
<feature type="domain" description="PKD" evidence="2">
    <location>
        <begin position="404"/>
        <end position="471"/>
    </location>
</feature>
<dbReference type="OrthoDB" id="9765926at2"/>
<dbReference type="InterPro" id="IPR000601">
    <property type="entry name" value="PKD_dom"/>
</dbReference>
<dbReference type="SUPFAM" id="SSF49299">
    <property type="entry name" value="PKD domain"/>
    <property type="match status" value="1"/>
</dbReference>
<reference evidence="3 4" key="1">
    <citation type="submission" date="2019-08" db="EMBL/GenBank/DDBJ databases">
        <title>Lewinella sp. strain SSH13 Genome sequencing and assembly.</title>
        <authorList>
            <person name="Kim I."/>
        </authorList>
    </citation>
    <scope>NUCLEOTIDE SEQUENCE [LARGE SCALE GENOMIC DNA]</scope>
    <source>
        <strain evidence="3 4">SSH13</strain>
    </source>
</reference>
<gene>
    <name evidence="3" type="ORF">FUA23_11005</name>
</gene>
<dbReference type="SUPFAM" id="SSF51004">
    <property type="entry name" value="C-terminal (heme d1) domain of cytochrome cd1-nitrite reductase"/>
    <property type="match status" value="1"/>
</dbReference>
<dbReference type="Gene3D" id="2.130.10.10">
    <property type="entry name" value="YVTN repeat-like/Quinoprotein amine dehydrogenase"/>
    <property type="match status" value="1"/>
</dbReference>
<evidence type="ECO:0000313" key="4">
    <source>
        <dbReference type="Proteomes" id="UP000321907"/>
    </source>
</evidence>
<dbReference type="InterPro" id="IPR026444">
    <property type="entry name" value="Secre_tail"/>
</dbReference>
<comment type="caution">
    <text evidence="3">The sequence shown here is derived from an EMBL/GenBank/DDBJ whole genome shotgun (WGS) entry which is preliminary data.</text>
</comment>
<dbReference type="Pfam" id="PF18911">
    <property type="entry name" value="PKD_4"/>
    <property type="match status" value="1"/>
</dbReference>
<feature type="signal peptide" evidence="1">
    <location>
        <begin position="1"/>
        <end position="21"/>
    </location>
</feature>
<dbReference type="AlphaFoldDB" id="A0A5C7FSQ1"/>
<evidence type="ECO:0000256" key="1">
    <source>
        <dbReference type="SAM" id="SignalP"/>
    </source>
</evidence>
<feature type="chain" id="PRO_5023058939" evidence="1">
    <location>
        <begin position="22"/>
        <end position="570"/>
    </location>
</feature>
<dbReference type="Proteomes" id="UP000321907">
    <property type="component" value="Unassembled WGS sequence"/>
</dbReference>
<dbReference type="EMBL" id="VOXD01000015">
    <property type="protein sequence ID" value="TXF89272.1"/>
    <property type="molecule type" value="Genomic_DNA"/>
</dbReference>
<dbReference type="Pfam" id="PF18962">
    <property type="entry name" value="Por_Secre_tail"/>
    <property type="match status" value="1"/>
</dbReference>
<dbReference type="NCBIfam" id="TIGR04183">
    <property type="entry name" value="Por_Secre_tail"/>
    <property type="match status" value="1"/>
</dbReference>
<dbReference type="SMART" id="SM00089">
    <property type="entry name" value="PKD"/>
    <property type="match status" value="1"/>
</dbReference>
<dbReference type="RefSeq" id="WP_147930798.1">
    <property type="nucleotide sequence ID" value="NZ_VOXD01000015.1"/>
</dbReference>
<dbReference type="Gene3D" id="2.60.40.10">
    <property type="entry name" value="Immunoglobulins"/>
    <property type="match status" value="1"/>
</dbReference>
<dbReference type="InterPro" id="IPR013783">
    <property type="entry name" value="Ig-like_fold"/>
</dbReference>
<organism evidence="3 4">
    <name type="scientific">Neolewinella aurantiaca</name>
    <dbReference type="NCBI Taxonomy" id="2602767"/>
    <lineage>
        <taxon>Bacteria</taxon>
        <taxon>Pseudomonadati</taxon>
        <taxon>Bacteroidota</taxon>
        <taxon>Saprospiria</taxon>
        <taxon>Saprospirales</taxon>
        <taxon>Lewinellaceae</taxon>
        <taxon>Neolewinella</taxon>
    </lineage>
</organism>
<dbReference type="PROSITE" id="PS50093">
    <property type="entry name" value="PKD"/>
    <property type="match status" value="1"/>
</dbReference>
<proteinExistence type="predicted"/>
<accession>A0A5C7FSQ1</accession>
<dbReference type="CDD" id="cd00146">
    <property type="entry name" value="PKD"/>
    <property type="match status" value="1"/>
</dbReference>
<dbReference type="InterPro" id="IPR035986">
    <property type="entry name" value="PKD_dom_sf"/>
</dbReference>
<protein>
    <submittedName>
        <fullName evidence="3">PKD domain-containing protein</fullName>
    </submittedName>
</protein>
<keyword evidence="1" id="KW-0732">Signal</keyword>
<name>A0A5C7FSQ1_9BACT</name>
<sequence>MIKSFSFLLLLTLGTSLSAQFYDNHWMLGYAGGDQSAANDSFGVSILSFFDAELRIVNNQEIDLFFQDGNTLSDSEGNLLMYSNNREIRNAQDQLIVNGLLEQNGDSEQILPQTFVYLPFDSFDLVHYVQMTYTNGFPQLGQNLSSSFINTRGTIGIFEQIENILPDALSTGELTACRHANGRDWWVLATVANEPFVYSALLNPDGVTLTDTMAVAYDMQSGLGQAKFSPDGNHYIRYNNVRIGADDYLDIFDFDRGTGQLSNHRHTNVGSDARAGGIAVSPSSQYLYVSHYNHVFQYDLWAGNIFNTKDTVAIYDGFQEWNSFSSRFYLAELAPDGKIYLNSPTSLTKLHVIESPDEKGLACDVRQHSIHLPNYNISTLANHPNYRLGPIDGSPSDTLGIDNLPIAYYRIDRSPEDTLSFSFQDLSFYEPMNWSWTFGDGGSSNDRYPIHSYISTGIYEVCLTVSNDLGSDTHCRTIELGPVGVEDQSTLIFTTFPNPVQDVLVLDSGDYMPLNGRFKLYDAAGREVFSQQVLYRQASFNLSNLSAGIYYYSYWDQGKKLDSGKVIREN</sequence>
<evidence type="ECO:0000313" key="3">
    <source>
        <dbReference type="EMBL" id="TXF89272.1"/>
    </source>
</evidence>
<keyword evidence="4" id="KW-1185">Reference proteome</keyword>
<dbReference type="InterPro" id="IPR022409">
    <property type="entry name" value="PKD/Chitinase_dom"/>
</dbReference>
<evidence type="ECO:0000259" key="2">
    <source>
        <dbReference type="PROSITE" id="PS50093"/>
    </source>
</evidence>